<accession>A0A1I8EXJ5</accession>
<evidence type="ECO:0000313" key="4">
    <source>
        <dbReference type="WBParaSite" id="maker-PairedContig_5996-snap-gene-2.10-mRNA-1"/>
    </source>
</evidence>
<sequence>MSLFTLILPILLLILLDEYSLAQKTIPDDIRKKLSQARTFSELLPVIQLSFAPHLFGNGGKSMLKHHKELQSTEIESHMNRTQNVEFFGLRGLDLSRKSDSQQTVDASSLEILRTVRQGADTCELHKACIPILAENSDPGLLIFPKCYEITQCIGSCCEFTERCHPTSTEYIQQPIIEMLYAGNNLFVINQTRNITVEQHTACSCRMCTRIGAAVQCPQKKIVGPDCECECRNRGEKKNCQGPSKMWNDETCTCNCVTKNDCSRSNPDTYNATAIIHTIMKIMRSRKRTPISDRHFS</sequence>
<dbReference type="InterPro" id="IPR000072">
    <property type="entry name" value="PDGF/VEGF_dom"/>
</dbReference>
<evidence type="ECO:0000313" key="3">
    <source>
        <dbReference type="Proteomes" id="UP000093561"/>
    </source>
</evidence>
<dbReference type="Gene3D" id="2.10.90.10">
    <property type="entry name" value="Cystine-knot cytokines"/>
    <property type="match status" value="1"/>
</dbReference>
<evidence type="ECO:0000256" key="1">
    <source>
        <dbReference type="SAM" id="SignalP"/>
    </source>
</evidence>
<name>A0A1I8EXJ5_WUCBA</name>
<reference evidence="3" key="2">
    <citation type="journal article" date="2016" name="Mol. Ecol.">
        <title>Population genomics of the filarial nematode parasite Wuchereria bancrofti from mosquitoes.</title>
        <authorList>
            <person name="Small S.T."/>
            <person name="Reimer L.J."/>
            <person name="Tisch D.J."/>
            <person name="King C.L."/>
            <person name="Christensen B.M."/>
            <person name="Siba P.M."/>
            <person name="Kazura J.W."/>
            <person name="Serre D."/>
            <person name="Zimmerman P.A."/>
        </authorList>
    </citation>
    <scope>NUCLEOTIDE SEQUENCE</scope>
    <source>
        <strain evidence="3">pt0022</strain>
    </source>
</reference>
<dbReference type="InterPro" id="IPR029034">
    <property type="entry name" value="Cystine-knot_cytokine"/>
</dbReference>
<dbReference type="PROSITE" id="PS50278">
    <property type="entry name" value="PDGF_2"/>
    <property type="match status" value="1"/>
</dbReference>
<dbReference type="Pfam" id="PF00341">
    <property type="entry name" value="PDGF"/>
    <property type="match status" value="1"/>
</dbReference>
<dbReference type="WBParaSite" id="maker-PairedContig_5996-snap-gene-2.10-mRNA-1">
    <property type="protein sequence ID" value="maker-PairedContig_5996-snap-gene-2.10-mRNA-1"/>
    <property type="gene ID" value="maker-PairedContig_5996-snap-gene-2.10"/>
</dbReference>
<evidence type="ECO:0000313" key="5">
    <source>
        <dbReference type="WBParaSite" id="mrna-Wban_03440"/>
    </source>
</evidence>
<feature type="chain" id="PRO_5009318450" evidence="1">
    <location>
        <begin position="23"/>
        <end position="297"/>
    </location>
</feature>
<evidence type="ECO:0000259" key="2">
    <source>
        <dbReference type="PROSITE" id="PS50278"/>
    </source>
</evidence>
<feature type="domain" description="Platelet-derived growth factor (PDGF) family profile" evidence="2">
    <location>
        <begin position="108"/>
        <end position="210"/>
    </location>
</feature>
<dbReference type="WBParaSite" id="mrna-Wban_03440">
    <property type="protein sequence ID" value="mrna-Wban_03440"/>
    <property type="gene ID" value="Wban_03440"/>
</dbReference>
<feature type="signal peptide" evidence="1">
    <location>
        <begin position="1"/>
        <end position="22"/>
    </location>
</feature>
<organism evidence="4">
    <name type="scientific">Wuchereria bancrofti</name>
    <dbReference type="NCBI Taxonomy" id="6293"/>
    <lineage>
        <taxon>Eukaryota</taxon>
        <taxon>Metazoa</taxon>
        <taxon>Ecdysozoa</taxon>
        <taxon>Nematoda</taxon>
        <taxon>Chromadorea</taxon>
        <taxon>Rhabditida</taxon>
        <taxon>Spirurina</taxon>
        <taxon>Spiruromorpha</taxon>
        <taxon>Filarioidea</taxon>
        <taxon>Onchocercidae</taxon>
        <taxon>Wuchereria</taxon>
    </lineage>
</organism>
<reference evidence="4" key="3">
    <citation type="submission" date="2016-11" db="UniProtKB">
        <authorList>
            <consortium name="WormBaseParasite"/>
        </authorList>
    </citation>
    <scope>IDENTIFICATION</scope>
    <source>
        <strain evidence="4 5">pt0022</strain>
    </source>
</reference>
<reference evidence="3" key="1">
    <citation type="submission" date="2015-03" db="EMBL/GenBank/DDBJ databases">
        <title>Wuchereria bancrofti Genome Sequencing Papua New Guinea Strain.</title>
        <authorList>
            <person name="Small S.T."/>
            <person name="Serre D."/>
            <person name="Zimmerman P.A."/>
        </authorList>
    </citation>
    <scope>NUCLEOTIDE SEQUENCE [LARGE SCALE GENOMIC DNA]</scope>
    <source>
        <strain evidence="3">pt0022</strain>
    </source>
</reference>
<dbReference type="Proteomes" id="UP000093561">
    <property type="component" value="Unassembled WGS sequence"/>
</dbReference>
<dbReference type="GO" id="GO:0016020">
    <property type="term" value="C:membrane"/>
    <property type="evidence" value="ECO:0007669"/>
    <property type="project" value="InterPro"/>
</dbReference>
<proteinExistence type="predicted"/>
<dbReference type="STRING" id="6293.A0A1I8EXJ5"/>
<keyword evidence="1" id="KW-0732">Signal</keyword>
<dbReference type="SUPFAM" id="SSF57501">
    <property type="entry name" value="Cystine-knot cytokines"/>
    <property type="match status" value="1"/>
</dbReference>
<dbReference type="GO" id="GO:0008083">
    <property type="term" value="F:growth factor activity"/>
    <property type="evidence" value="ECO:0007669"/>
    <property type="project" value="InterPro"/>
</dbReference>
<protein>
    <submittedName>
        <fullName evidence="4 5">PDGF_2 domain-containing protein</fullName>
    </submittedName>
</protein>
<dbReference type="AlphaFoldDB" id="A0A1I8EXJ5"/>